<protein>
    <recommendedName>
        <fullName evidence="4">DUF3108 domain-containing protein</fullName>
    </recommendedName>
</protein>
<comment type="caution">
    <text evidence="2">The sequence shown here is derived from an EMBL/GenBank/DDBJ whole genome shotgun (WGS) entry which is preliminary data.</text>
</comment>
<dbReference type="RefSeq" id="WP_184195215.1">
    <property type="nucleotide sequence ID" value="NZ_JACHGW010000002.1"/>
</dbReference>
<organism evidence="2 3">
    <name type="scientific">Armatimonas rosea</name>
    <dbReference type="NCBI Taxonomy" id="685828"/>
    <lineage>
        <taxon>Bacteria</taxon>
        <taxon>Bacillati</taxon>
        <taxon>Armatimonadota</taxon>
        <taxon>Armatimonadia</taxon>
        <taxon>Armatimonadales</taxon>
        <taxon>Armatimonadaceae</taxon>
        <taxon>Armatimonas</taxon>
    </lineage>
</organism>
<accession>A0A7W9W5F0</accession>
<sequence length="276" mass="29815">MKRPIAFALLALVAAAAPRLSHAQTAAPAAQASAPGWTFVYKKGEELRFRTYIRITGRTPDDAGAVNLTVKSTSKNTTKDVLPTGVVVWEQLDEAGGAAALNGMALPVEEEPKPVTITFNPTGLISKRLNPAADPADQSQRILPILSSFPVPPAGVKPGDSWKTELPNPMLKNRQFTATSTFIGNEKVLGIDCLKVELTMTFPTMFGQTEKEYLQHTETYWLDASTRQLVRGSYVTKNPVMPFPVKSAVAKTLVSRIVAGQNEKEDPEGVALLSAK</sequence>
<reference evidence="2 3" key="1">
    <citation type="submission" date="2020-08" db="EMBL/GenBank/DDBJ databases">
        <title>Genomic Encyclopedia of Type Strains, Phase IV (KMG-IV): sequencing the most valuable type-strain genomes for metagenomic binning, comparative biology and taxonomic classification.</title>
        <authorList>
            <person name="Goeker M."/>
        </authorList>
    </citation>
    <scope>NUCLEOTIDE SEQUENCE [LARGE SCALE GENOMIC DNA]</scope>
    <source>
        <strain evidence="2 3">DSM 23562</strain>
    </source>
</reference>
<dbReference type="EMBL" id="JACHGW010000002">
    <property type="protein sequence ID" value="MBB6050374.1"/>
    <property type="molecule type" value="Genomic_DNA"/>
</dbReference>
<evidence type="ECO:0000313" key="3">
    <source>
        <dbReference type="Proteomes" id="UP000520814"/>
    </source>
</evidence>
<evidence type="ECO:0000313" key="2">
    <source>
        <dbReference type="EMBL" id="MBB6050374.1"/>
    </source>
</evidence>
<evidence type="ECO:0000256" key="1">
    <source>
        <dbReference type="SAM" id="SignalP"/>
    </source>
</evidence>
<keyword evidence="3" id="KW-1185">Reference proteome</keyword>
<dbReference type="Proteomes" id="UP000520814">
    <property type="component" value="Unassembled WGS sequence"/>
</dbReference>
<gene>
    <name evidence="2" type="ORF">HNQ39_002165</name>
</gene>
<dbReference type="AlphaFoldDB" id="A0A7W9W5F0"/>
<proteinExistence type="predicted"/>
<name>A0A7W9W5F0_ARMRO</name>
<feature type="signal peptide" evidence="1">
    <location>
        <begin position="1"/>
        <end position="23"/>
    </location>
</feature>
<feature type="chain" id="PRO_5030869710" description="DUF3108 domain-containing protein" evidence="1">
    <location>
        <begin position="24"/>
        <end position="276"/>
    </location>
</feature>
<keyword evidence="1" id="KW-0732">Signal</keyword>
<evidence type="ECO:0008006" key="4">
    <source>
        <dbReference type="Google" id="ProtNLM"/>
    </source>
</evidence>